<dbReference type="NCBIfam" id="NF038094">
    <property type="entry name" value="CueP_fam"/>
    <property type="match status" value="1"/>
</dbReference>
<accession>A0ABU0L652</accession>
<dbReference type="EMBL" id="JAUSWA010000044">
    <property type="protein sequence ID" value="MDQ0496776.1"/>
    <property type="molecule type" value="Genomic_DNA"/>
</dbReference>
<sequence length="183" mass="19770">MKKISLIATGIATGLVAVAIGTYLIAGNAQREEADNQGVSNIKQLVHDFSTRKATAQSASITSTQLSVSEDATTTKTYDLPANEFFVSIAPYMEQTHPCATHSLTGCQGEMKDEEFNVTIHDSAGNSVMNKALVKSQSNGFIDLWLPRDKTYSVTVEHKGKTAKSQISTFENDDTCITTMQLG</sequence>
<reference evidence="1 2" key="1">
    <citation type="submission" date="2023-07" db="EMBL/GenBank/DDBJ databases">
        <title>Genomic Encyclopedia of Type Strains, Phase IV (KMG-IV): sequencing the most valuable type-strain genomes for metagenomic binning, comparative biology and taxonomic classification.</title>
        <authorList>
            <person name="Goeker M."/>
        </authorList>
    </citation>
    <scope>NUCLEOTIDE SEQUENCE [LARGE SCALE GENOMIC DNA]</scope>
    <source>
        <strain evidence="1 2">DSM 14914</strain>
    </source>
</reference>
<keyword evidence="2" id="KW-1185">Reference proteome</keyword>
<evidence type="ECO:0008006" key="3">
    <source>
        <dbReference type="Google" id="ProtNLM"/>
    </source>
</evidence>
<gene>
    <name evidence="1" type="ORF">QOZ95_004976</name>
</gene>
<dbReference type="Gene3D" id="2.60.40.3700">
    <property type="match status" value="1"/>
</dbReference>
<dbReference type="RefSeq" id="WP_152378970.1">
    <property type="nucleotide sequence ID" value="NZ_CP045298.1"/>
</dbReference>
<organism evidence="1 2">
    <name type="scientific">Paenibacillus brasilensis</name>
    <dbReference type="NCBI Taxonomy" id="128574"/>
    <lineage>
        <taxon>Bacteria</taxon>
        <taxon>Bacillati</taxon>
        <taxon>Bacillota</taxon>
        <taxon>Bacilli</taxon>
        <taxon>Bacillales</taxon>
        <taxon>Paenibacillaceae</taxon>
        <taxon>Paenibacillus</taxon>
    </lineage>
</organism>
<comment type="caution">
    <text evidence="1">The sequence shown here is derived from an EMBL/GenBank/DDBJ whole genome shotgun (WGS) entry which is preliminary data.</text>
</comment>
<evidence type="ECO:0000313" key="1">
    <source>
        <dbReference type="EMBL" id="MDQ0496776.1"/>
    </source>
</evidence>
<name>A0ABU0L652_9BACL</name>
<protein>
    <recommendedName>
        <fullName evidence="3">CueP family metal-binding protein</fullName>
    </recommendedName>
</protein>
<proteinExistence type="predicted"/>
<dbReference type="InterPro" id="IPR047808">
    <property type="entry name" value="CueP-like"/>
</dbReference>
<dbReference type="Proteomes" id="UP001242811">
    <property type="component" value="Unassembled WGS sequence"/>
</dbReference>
<dbReference type="Pfam" id="PF21172">
    <property type="entry name" value="CueP"/>
    <property type="match status" value="1"/>
</dbReference>
<evidence type="ECO:0000313" key="2">
    <source>
        <dbReference type="Proteomes" id="UP001242811"/>
    </source>
</evidence>